<evidence type="ECO:0000313" key="5">
    <source>
        <dbReference type="EMBL" id="OHU21967.1"/>
    </source>
</evidence>
<comment type="subcellular location">
    <subcellularLocation>
        <location evidence="1">Membrane</location>
        <topology evidence="1">Multi-pass membrane protein</topology>
    </subcellularLocation>
</comment>
<dbReference type="AlphaFoldDB" id="A0A1S1L884"/>
<dbReference type="EMBL" id="MLIK01000019">
    <property type="protein sequence ID" value="OHU21967.1"/>
    <property type="molecule type" value="Genomic_DNA"/>
</dbReference>
<evidence type="ECO:0000256" key="2">
    <source>
        <dbReference type="ARBA" id="ARBA00022692"/>
    </source>
</evidence>
<gene>
    <name evidence="5" type="ORF">BKG76_15635</name>
</gene>
<dbReference type="Proteomes" id="UP000179616">
    <property type="component" value="Unassembled WGS sequence"/>
</dbReference>
<protein>
    <recommendedName>
        <fullName evidence="7">DoxX family protein</fullName>
    </recommendedName>
</protein>
<evidence type="ECO:0000256" key="1">
    <source>
        <dbReference type="ARBA" id="ARBA00004141"/>
    </source>
</evidence>
<proteinExistence type="predicted"/>
<accession>A0A1S1L884</accession>
<dbReference type="GeneID" id="57168243"/>
<evidence type="ECO:0000256" key="3">
    <source>
        <dbReference type="ARBA" id="ARBA00022989"/>
    </source>
</evidence>
<keyword evidence="3" id="KW-1133">Transmembrane helix</keyword>
<dbReference type="STRING" id="948102.BKG76_15635"/>
<dbReference type="OrthoDB" id="329282at2"/>
<comment type="caution">
    <text evidence="5">The sequence shown here is derived from an EMBL/GenBank/DDBJ whole genome shotgun (WGS) entry which is preliminary data.</text>
</comment>
<evidence type="ECO:0008006" key="7">
    <source>
        <dbReference type="Google" id="ProtNLM"/>
    </source>
</evidence>
<reference evidence="5 6" key="1">
    <citation type="submission" date="2016-10" db="EMBL/GenBank/DDBJ databases">
        <title>Evaluation of Human, Veterinary and Environmental Mycobacterium chelonae Isolates by Core Genome Phylogenomic Analysis, Targeted Gene Comparison, and Anti-microbial Susceptibility Patterns: A Tale of Mistaken Identities.</title>
        <authorList>
            <person name="Fogelson S.B."/>
            <person name="Camus A.C."/>
            <person name="Lorenz W."/>
            <person name="Vasireddy R."/>
            <person name="Vasireddy S."/>
            <person name="Smith T."/>
            <person name="Brown-Elliott B.A."/>
            <person name="Wallace R.J.Jr."/>
            <person name="Hasan N.A."/>
            <person name="Reischl U."/>
            <person name="Sanchez S."/>
        </authorList>
    </citation>
    <scope>NUCLEOTIDE SEQUENCE [LARGE SCALE GENOMIC DNA]</scope>
    <source>
        <strain evidence="5 6">1559</strain>
    </source>
</reference>
<dbReference type="Pfam" id="PF07681">
    <property type="entry name" value="DoxX"/>
    <property type="match status" value="1"/>
</dbReference>
<keyword evidence="2" id="KW-0812">Transmembrane</keyword>
<evidence type="ECO:0000313" key="6">
    <source>
        <dbReference type="Proteomes" id="UP000179616"/>
    </source>
</evidence>
<dbReference type="RefSeq" id="WP_070938424.1">
    <property type="nucleotide sequence ID" value="NZ_MLIK01000019.1"/>
</dbReference>
<name>A0A1S1L884_9MYCO</name>
<keyword evidence="4" id="KW-0472">Membrane</keyword>
<dbReference type="InterPro" id="IPR032808">
    <property type="entry name" value="DoxX"/>
</dbReference>
<evidence type="ECO:0000256" key="4">
    <source>
        <dbReference type="ARBA" id="ARBA00023136"/>
    </source>
</evidence>
<dbReference type="GO" id="GO:0016020">
    <property type="term" value="C:membrane"/>
    <property type="evidence" value="ECO:0007669"/>
    <property type="project" value="UniProtKB-SubCell"/>
</dbReference>
<organism evidence="5 6">
    <name type="scientific">Mycobacteroides franklinii</name>
    <dbReference type="NCBI Taxonomy" id="948102"/>
    <lineage>
        <taxon>Bacteria</taxon>
        <taxon>Bacillati</taxon>
        <taxon>Actinomycetota</taxon>
        <taxon>Actinomycetes</taxon>
        <taxon>Mycobacteriales</taxon>
        <taxon>Mycobacteriaceae</taxon>
        <taxon>Mycobacteroides</taxon>
    </lineage>
</organism>
<sequence length="265" mass="28657">MLVRRIARPLLGSYFITAGLSGWRETATPNAEPVVSGVRNVLPQRATRYLPDDPQVYARANKALQLIGGLALASGKLPRISALVLAGTLVPTTLAENRFWQESDPAARAQQRAHFWKNTSILGGLIIAGIDTEGRPGLSWRARRATRHAAEVVSSVIPTTNHPTQSLTDRMNELGDATRSLAEKAGERWDEVSETIGEGTSTLSEIARHNAPKLADFARDKGNQLAKVAQEQGSTLADAASRSGRKIADHATHLRSELTDTTTRS</sequence>